<evidence type="ECO:0000256" key="2">
    <source>
        <dbReference type="ARBA" id="ARBA00022448"/>
    </source>
</evidence>
<keyword evidence="3" id="KW-1003">Cell membrane</keyword>
<protein>
    <submittedName>
        <fullName evidence="9">ABC transporter permease</fullName>
    </submittedName>
</protein>
<dbReference type="CDD" id="cd06261">
    <property type="entry name" value="TM_PBP2"/>
    <property type="match status" value="1"/>
</dbReference>
<evidence type="ECO:0000256" key="5">
    <source>
        <dbReference type="ARBA" id="ARBA00022989"/>
    </source>
</evidence>
<evidence type="ECO:0000256" key="3">
    <source>
        <dbReference type="ARBA" id="ARBA00022475"/>
    </source>
</evidence>
<proteinExistence type="inferred from homology"/>
<comment type="subcellular location">
    <subcellularLocation>
        <location evidence="1 7">Cell membrane</location>
        <topology evidence="1 7">Multi-pass membrane protein</topology>
    </subcellularLocation>
</comment>
<dbReference type="EMBL" id="BAABDL010000014">
    <property type="protein sequence ID" value="GAA4058748.1"/>
    <property type="molecule type" value="Genomic_DNA"/>
</dbReference>
<keyword evidence="10" id="KW-1185">Reference proteome</keyword>
<dbReference type="Gene3D" id="1.10.3720.10">
    <property type="entry name" value="MetI-like"/>
    <property type="match status" value="1"/>
</dbReference>
<feature type="transmembrane region" description="Helical" evidence="7">
    <location>
        <begin position="288"/>
        <end position="310"/>
    </location>
</feature>
<keyword evidence="5 7" id="KW-1133">Transmembrane helix</keyword>
<evidence type="ECO:0000313" key="10">
    <source>
        <dbReference type="Proteomes" id="UP001501734"/>
    </source>
</evidence>
<gene>
    <name evidence="9" type="ORF">GCM10022410_02400</name>
</gene>
<evidence type="ECO:0000256" key="4">
    <source>
        <dbReference type="ARBA" id="ARBA00022692"/>
    </source>
</evidence>
<dbReference type="PANTHER" id="PTHR30465">
    <property type="entry name" value="INNER MEMBRANE ABC TRANSPORTER"/>
    <property type="match status" value="1"/>
</dbReference>
<sequence length="467" mass="52619">MQSENQLTKGFNTIHRHRLLRWLQWIIGAPIHLISLILFSFEKKSANYQTLLNEKIEQLKKTDSYRGLIENYQNQYDRKQAYFNRSSNQSAKDKFITAQADQQIKKNAEEALALEGHEQISYLTFFRTLLANKTFIILTIIPGLILYSLCLIYQNVFVRFIFERIVLTFFVIISVIVIVFTILYISPSDAAANILGETATIEQRIEFNYQYGLDQPYLMQLGRAIKGFLTFDLGLSYTGNEVIMTSIANRFPVTLTLAISSLFLAIVIAIPIGMISAAKMNSFWDYSFMFLALIGLSIPSFWQGLIFILTFSIRGNLLPATYSPNNPLSLIMPIVVLGTGLAAAIARMTRASMLEVMHEDYMMTAKAKGLSGREVFLRHGLRNAWIPILTVIGLQFGAMLGGAAVTEQVFNIRGLGSYIVDKQFIPDIPAILAGVVYIAITISLVNLIVDLLYAFLNPRIRSQLKEG</sequence>
<dbReference type="Pfam" id="PF19300">
    <property type="entry name" value="BPD_transp_1_N"/>
    <property type="match status" value="1"/>
</dbReference>
<dbReference type="Proteomes" id="UP001501734">
    <property type="component" value="Unassembled WGS sequence"/>
</dbReference>
<accession>A0ABP7V504</accession>
<feature type="transmembrane region" description="Helical" evidence="7">
    <location>
        <begin position="253"/>
        <end position="276"/>
    </location>
</feature>
<dbReference type="InterPro" id="IPR045621">
    <property type="entry name" value="BPD_transp_1_N"/>
</dbReference>
<evidence type="ECO:0000256" key="6">
    <source>
        <dbReference type="ARBA" id="ARBA00023136"/>
    </source>
</evidence>
<dbReference type="PANTHER" id="PTHR30465:SF0">
    <property type="entry name" value="OLIGOPEPTIDE TRANSPORT SYSTEM PERMEASE PROTEIN APPB"/>
    <property type="match status" value="1"/>
</dbReference>
<feature type="transmembrane region" description="Helical" evidence="7">
    <location>
        <begin position="330"/>
        <end position="348"/>
    </location>
</feature>
<feature type="transmembrane region" description="Helical" evidence="7">
    <location>
        <begin position="165"/>
        <end position="185"/>
    </location>
</feature>
<evidence type="ECO:0000256" key="7">
    <source>
        <dbReference type="RuleBase" id="RU363032"/>
    </source>
</evidence>
<evidence type="ECO:0000256" key="1">
    <source>
        <dbReference type="ARBA" id="ARBA00004651"/>
    </source>
</evidence>
<keyword evidence="4 7" id="KW-0812">Transmembrane</keyword>
<dbReference type="InterPro" id="IPR000515">
    <property type="entry name" value="MetI-like"/>
</dbReference>
<organism evidence="9 10">
    <name type="scientific">Amphibacillus indicireducens</name>
    <dbReference type="NCBI Taxonomy" id="1076330"/>
    <lineage>
        <taxon>Bacteria</taxon>
        <taxon>Bacillati</taxon>
        <taxon>Bacillota</taxon>
        <taxon>Bacilli</taxon>
        <taxon>Bacillales</taxon>
        <taxon>Bacillaceae</taxon>
        <taxon>Amphibacillus</taxon>
    </lineage>
</organism>
<name>A0ABP7V504_9BACI</name>
<dbReference type="PROSITE" id="PS50928">
    <property type="entry name" value="ABC_TM1"/>
    <property type="match status" value="1"/>
</dbReference>
<feature type="transmembrane region" description="Helical" evidence="7">
    <location>
        <begin position="430"/>
        <end position="456"/>
    </location>
</feature>
<dbReference type="Pfam" id="PF00528">
    <property type="entry name" value="BPD_transp_1"/>
    <property type="match status" value="1"/>
</dbReference>
<keyword evidence="6 7" id="KW-0472">Membrane</keyword>
<dbReference type="InterPro" id="IPR035906">
    <property type="entry name" value="MetI-like_sf"/>
</dbReference>
<evidence type="ECO:0000313" key="9">
    <source>
        <dbReference type="EMBL" id="GAA4058748.1"/>
    </source>
</evidence>
<feature type="transmembrane region" description="Helical" evidence="7">
    <location>
        <begin position="135"/>
        <end position="153"/>
    </location>
</feature>
<feature type="transmembrane region" description="Helical" evidence="7">
    <location>
        <begin position="384"/>
        <end position="410"/>
    </location>
</feature>
<dbReference type="SUPFAM" id="SSF161098">
    <property type="entry name" value="MetI-like"/>
    <property type="match status" value="1"/>
</dbReference>
<feature type="domain" description="ABC transmembrane type-1" evidence="8">
    <location>
        <begin position="251"/>
        <end position="453"/>
    </location>
</feature>
<keyword evidence="2 7" id="KW-0813">Transport</keyword>
<reference evidence="10" key="1">
    <citation type="journal article" date="2019" name="Int. J. Syst. Evol. Microbiol.">
        <title>The Global Catalogue of Microorganisms (GCM) 10K type strain sequencing project: providing services to taxonomists for standard genome sequencing and annotation.</title>
        <authorList>
            <consortium name="The Broad Institute Genomics Platform"/>
            <consortium name="The Broad Institute Genome Sequencing Center for Infectious Disease"/>
            <person name="Wu L."/>
            <person name="Ma J."/>
        </authorList>
    </citation>
    <scope>NUCLEOTIDE SEQUENCE [LARGE SCALE GENOMIC DNA]</scope>
    <source>
        <strain evidence="10">JCM 17250</strain>
    </source>
</reference>
<comment type="caution">
    <text evidence="9">The sequence shown here is derived from an EMBL/GenBank/DDBJ whole genome shotgun (WGS) entry which is preliminary data.</text>
</comment>
<feature type="transmembrane region" description="Helical" evidence="7">
    <location>
        <begin position="20"/>
        <end position="41"/>
    </location>
</feature>
<evidence type="ECO:0000259" key="8">
    <source>
        <dbReference type="PROSITE" id="PS50928"/>
    </source>
</evidence>
<comment type="similarity">
    <text evidence="7">Belongs to the binding-protein-dependent transport system permease family.</text>
</comment>